<dbReference type="Pfam" id="PF19300">
    <property type="entry name" value="BPD_transp_1_N"/>
    <property type="match status" value="1"/>
</dbReference>
<evidence type="ECO:0000256" key="1">
    <source>
        <dbReference type="ARBA" id="ARBA00004651"/>
    </source>
</evidence>
<feature type="transmembrane region" description="Helical" evidence="7">
    <location>
        <begin position="230"/>
        <end position="252"/>
    </location>
</feature>
<dbReference type="CDD" id="cd06261">
    <property type="entry name" value="TM_PBP2"/>
    <property type="match status" value="1"/>
</dbReference>
<dbReference type="OrthoDB" id="9773221at2"/>
<comment type="similarity">
    <text evidence="7">Belongs to the binding-protein-dependent transport system permease family.</text>
</comment>
<feature type="transmembrane region" description="Helical" evidence="7">
    <location>
        <begin position="100"/>
        <end position="122"/>
    </location>
</feature>
<dbReference type="PANTHER" id="PTHR30465">
    <property type="entry name" value="INNER MEMBRANE ABC TRANSPORTER"/>
    <property type="match status" value="1"/>
</dbReference>
<dbReference type="PROSITE" id="PS50928">
    <property type="entry name" value="ABC_TM1"/>
    <property type="match status" value="1"/>
</dbReference>
<keyword evidence="6 7" id="KW-0472">Membrane</keyword>
<feature type="transmembrane region" description="Helical" evidence="7">
    <location>
        <begin position="134"/>
        <end position="160"/>
    </location>
</feature>
<comment type="subcellular location">
    <subcellularLocation>
        <location evidence="1 7">Cell membrane</location>
        <topology evidence="1 7">Multi-pass membrane protein</topology>
    </subcellularLocation>
</comment>
<evidence type="ECO:0000256" key="4">
    <source>
        <dbReference type="ARBA" id="ARBA00022692"/>
    </source>
</evidence>
<keyword evidence="3" id="KW-1003">Cell membrane</keyword>
<feature type="domain" description="ABC transmembrane type-1" evidence="8">
    <location>
        <begin position="94"/>
        <end position="291"/>
    </location>
</feature>
<dbReference type="KEGG" id="uam:UABAM_03655"/>
<keyword evidence="10" id="KW-1185">Reference proteome</keyword>
<feature type="transmembrane region" description="Helical" evidence="7">
    <location>
        <begin position="9"/>
        <end position="30"/>
    </location>
</feature>
<dbReference type="RefSeq" id="WP_151969401.1">
    <property type="nucleotide sequence ID" value="NZ_AP019860.1"/>
</dbReference>
<keyword evidence="4 7" id="KW-0812">Transmembrane</keyword>
<evidence type="ECO:0000313" key="9">
    <source>
        <dbReference type="EMBL" id="BBM85291.1"/>
    </source>
</evidence>
<dbReference type="EMBL" id="AP019860">
    <property type="protein sequence ID" value="BBM85291.1"/>
    <property type="molecule type" value="Genomic_DNA"/>
</dbReference>
<evidence type="ECO:0000256" key="2">
    <source>
        <dbReference type="ARBA" id="ARBA00022448"/>
    </source>
</evidence>
<evidence type="ECO:0000256" key="5">
    <source>
        <dbReference type="ARBA" id="ARBA00022989"/>
    </source>
</evidence>
<keyword evidence="2 7" id="KW-0813">Transport</keyword>
<organism evidence="9 10">
    <name type="scientific">Uabimicrobium amorphum</name>
    <dbReference type="NCBI Taxonomy" id="2596890"/>
    <lineage>
        <taxon>Bacteria</taxon>
        <taxon>Pseudomonadati</taxon>
        <taxon>Planctomycetota</taxon>
        <taxon>Candidatus Uabimicrobiia</taxon>
        <taxon>Candidatus Uabimicrobiales</taxon>
        <taxon>Candidatus Uabimicrobiaceae</taxon>
        <taxon>Candidatus Uabimicrobium</taxon>
    </lineage>
</organism>
<feature type="transmembrane region" description="Helical" evidence="7">
    <location>
        <begin position="172"/>
        <end position="191"/>
    </location>
</feature>
<gene>
    <name evidence="9" type="ORF">UABAM_03655</name>
</gene>
<proteinExistence type="inferred from homology"/>
<evidence type="ECO:0000256" key="3">
    <source>
        <dbReference type="ARBA" id="ARBA00022475"/>
    </source>
</evidence>
<dbReference type="AlphaFoldDB" id="A0A5S9F4G9"/>
<dbReference type="SUPFAM" id="SSF161098">
    <property type="entry name" value="MetI-like"/>
    <property type="match status" value="1"/>
</dbReference>
<dbReference type="GO" id="GO:0055085">
    <property type="term" value="P:transmembrane transport"/>
    <property type="evidence" value="ECO:0007669"/>
    <property type="project" value="InterPro"/>
</dbReference>
<accession>A0A5S9F4G9</accession>
<protein>
    <submittedName>
        <fullName evidence="9">Peptide ABC transporter permease</fullName>
    </submittedName>
</protein>
<dbReference type="InterPro" id="IPR045621">
    <property type="entry name" value="BPD_transp_1_N"/>
</dbReference>
<dbReference type="InterPro" id="IPR000515">
    <property type="entry name" value="MetI-like"/>
</dbReference>
<feature type="transmembrane region" description="Helical" evidence="7">
    <location>
        <begin position="272"/>
        <end position="298"/>
    </location>
</feature>
<evidence type="ECO:0000256" key="7">
    <source>
        <dbReference type="RuleBase" id="RU363032"/>
    </source>
</evidence>
<evidence type="ECO:0000313" key="10">
    <source>
        <dbReference type="Proteomes" id="UP000326354"/>
    </source>
</evidence>
<dbReference type="GO" id="GO:0005886">
    <property type="term" value="C:plasma membrane"/>
    <property type="evidence" value="ECO:0007669"/>
    <property type="project" value="UniProtKB-SubCell"/>
</dbReference>
<reference evidence="9 10" key="1">
    <citation type="submission" date="2019-08" db="EMBL/GenBank/DDBJ databases">
        <title>Complete genome sequence of Candidatus Uab amorphum.</title>
        <authorList>
            <person name="Shiratori T."/>
            <person name="Suzuki S."/>
            <person name="Kakizawa Y."/>
            <person name="Ishida K."/>
        </authorList>
    </citation>
    <scope>NUCLEOTIDE SEQUENCE [LARGE SCALE GENOMIC DNA]</scope>
    <source>
        <strain evidence="9 10">SRT547</strain>
    </source>
</reference>
<name>A0A5S9F4G9_UABAM</name>
<dbReference type="Pfam" id="PF00528">
    <property type="entry name" value="BPD_transp_1"/>
    <property type="match status" value="1"/>
</dbReference>
<dbReference type="Proteomes" id="UP000326354">
    <property type="component" value="Chromosome"/>
</dbReference>
<dbReference type="PANTHER" id="PTHR30465:SF74">
    <property type="entry name" value="OLIGOPEPTIDE TRANSPORT SYSTEM PERMEASE PROTEIN OPPB"/>
    <property type="match status" value="1"/>
</dbReference>
<sequence>MFVYFCKRILGMIPVLLVIITVTFFLMRFAPGGPFSSEKKLSAEIKKNLEKKYHMDKPLVVQYFYYLGMILQGDLGPSMKYENKTVVGIIKEKFAVSLRIGFMAMFIALLLGTTIGFFAALNQNSFIDYTCMSFAILGISVPNLVLGPILAVTFGLWLGWLPVAGWGELKHYILPVITLSCYYIAIIARIARGSMLEVIRQDYIKTARSKGLSDWTIITRHAMKGALLPIVSYVGPASAFIITGSIVVEQIFGIPGVGREFVMGAIDRDYTMVMGTVILVSILVMTFNLFVDIAYGFIDPRIKLHEEK</sequence>
<evidence type="ECO:0000259" key="8">
    <source>
        <dbReference type="PROSITE" id="PS50928"/>
    </source>
</evidence>
<evidence type="ECO:0000256" key="6">
    <source>
        <dbReference type="ARBA" id="ARBA00023136"/>
    </source>
</evidence>
<dbReference type="Gene3D" id="1.10.3720.10">
    <property type="entry name" value="MetI-like"/>
    <property type="match status" value="1"/>
</dbReference>
<dbReference type="InterPro" id="IPR035906">
    <property type="entry name" value="MetI-like_sf"/>
</dbReference>
<keyword evidence="5 7" id="KW-1133">Transmembrane helix</keyword>